<dbReference type="EMBL" id="LT553800">
    <property type="protein sequence ID" value="SAM02265.1"/>
    <property type="molecule type" value="Genomic_DNA"/>
</dbReference>
<evidence type="ECO:0000313" key="2">
    <source>
        <dbReference type="EMBL" id="SAM02265.1"/>
    </source>
</evidence>
<dbReference type="Proteomes" id="UP000078561">
    <property type="component" value="Unassembled WGS sequence"/>
</dbReference>
<keyword evidence="3" id="KW-1185">Reference proteome</keyword>
<dbReference type="AlphaFoldDB" id="A0A168PEV7"/>
<gene>
    <name evidence="2" type="primary">ABSGL_08044.1 scaffold 9578</name>
</gene>
<evidence type="ECO:0000256" key="1">
    <source>
        <dbReference type="SAM" id="MobiDB-lite"/>
    </source>
</evidence>
<evidence type="ECO:0000313" key="3">
    <source>
        <dbReference type="Proteomes" id="UP000078561"/>
    </source>
</evidence>
<accession>A0A168PEV7</accession>
<proteinExistence type="predicted"/>
<feature type="region of interest" description="Disordered" evidence="1">
    <location>
        <begin position="67"/>
        <end position="89"/>
    </location>
</feature>
<feature type="compositionally biased region" description="Low complexity" evidence="1">
    <location>
        <begin position="75"/>
        <end position="84"/>
    </location>
</feature>
<sequence>MTKDNRDNTTTTEEQKLSPDKRAILGHHAALRGLNEWHQVCFQWCQQQQVKERCSMYCFKHNTITPKQDPPLPLSSSSSSTTTTDGDGIRNHARKTLKHLMCQLADTLNDYSIVVVTGTSIETDKYIEATEQEYHTQKPMPRDRNVREINLNKRMDAIMENTELMIEKTYSFSKSLLDTWKANNKNKWISQFDYSDTFETMKNRAIKIIDVAQGKYDDLPNKRDPDDNSDPDA</sequence>
<name>A0A168PEV7_ABSGL</name>
<reference evidence="2" key="1">
    <citation type="submission" date="2016-04" db="EMBL/GenBank/DDBJ databases">
        <authorList>
            <person name="Evans L.H."/>
            <person name="Alamgir A."/>
            <person name="Owens N."/>
            <person name="Weber N.D."/>
            <person name="Virtaneva K."/>
            <person name="Barbian K."/>
            <person name="Babar A."/>
            <person name="Rosenke K."/>
        </authorList>
    </citation>
    <scope>NUCLEOTIDE SEQUENCE [LARGE SCALE GENOMIC DNA]</scope>
    <source>
        <strain evidence="2">CBS 101.48</strain>
    </source>
</reference>
<organism evidence="2">
    <name type="scientific">Absidia glauca</name>
    <name type="common">Pin mould</name>
    <dbReference type="NCBI Taxonomy" id="4829"/>
    <lineage>
        <taxon>Eukaryota</taxon>
        <taxon>Fungi</taxon>
        <taxon>Fungi incertae sedis</taxon>
        <taxon>Mucoromycota</taxon>
        <taxon>Mucoromycotina</taxon>
        <taxon>Mucoromycetes</taxon>
        <taxon>Mucorales</taxon>
        <taxon>Cunninghamellaceae</taxon>
        <taxon>Absidia</taxon>
    </lineage>
</organism>
<protein>
    <submittedName>
        <fullName evidence="2">Uncharacterized protein</fullName>
    </submittedName>
</protein>
<dbReference type="InParanoid" id="A0A168PEV7"/>
<dbReference type="OrthoDB" id="2287891at2759"/>
<feature type="region of interest" description="Disordered" evidence="1">
    <location>
        <begin position="1"/>
        <end position="21"/>
    </location>
</feature>